<dbReference type="AlphaFoldDB" id="A0A6D2KQG4"/>
<evidence type="ECO:0000313" key="2">
    <source>
        <dbReference type="Proteomes" id="UP000467841"/>
    </source>
</evidence>
<keyword evidence="2" id="KW-1185">Reference proteome</keyword>
<evidence type="ECO:0000313" key="1">
    <source>
        <dbReference type="EMBL" id="CAA7055358.1"/>
    </source>
</evidence>
<protein>
    <submittedName>
        <fullName evidence="1">Uncharacterized protein</fullName>
    </submittedName>
</protein>
<dbReference type="EMBL" id="CACVBM020001607">
    <property type="protein sequence ID" value="CAA7055358.1"/>
    <property type="molecule type" value="Genomic_DNA"/>
</dbReference>
<sequence length="80" mass="8902">MQEKVPNQAVMSKLYLSSSCGVPPVWFPFNYSRQNHGHLTIDAYKIISDLKTEVDYIFNGCNSLPTVSAPNIIKVVLCIG</sequence>
<gene>
    <name evidence="1" type="ORF">MERR_LOCUS42594</name>
</gene>
<name>A0A6D2KQG4_9BRAS</name>
<comment type="caution">
    <text evidence="1">The sequence shown here is derived from an EMBL/GenBank/DDBJ whole genome shotgun (WGS) entry which is preliminary data.</text>
</comment>
<proteinExistence type="predicted"/>
<dbReference type="Proteomes" id="UP000467841">
    <property type="component" value="Unassembled WGS sequence"/>
</dbReference>
<accession>A0A6D2KQG4</accession>
<reference evidence="1" key="1">
    <citation type="submission" date="2020-01" db="EMBL/GenBank/DDBJ databases">
        <authorList>
            <person name="Mishra B."/>
        </authorList>
    </citation>
    <scope>NUCLEOTIDE SEQUENCE [LARGE SCALE GENOMIC DNA]</scope>
</reference>
<organism evidence="1 2">
    <name type="scientific">Microthlaspi erraticum</name>
    <dbReference type="NCBI Taxonomy" id="1685480"/>
    <lineage>
        <taxon>Eukaryota</taxon>
        <taxon>Viridiplantae</taxon>
        <taxon>Streptophyta</taxon>
        <taxon>Embryophyta</taxon>
        <taxon>Tracheophyta</taxon>
        <taxon>Spermatophyta</taxon>
        <taxon>Magnoliopsida</taxon>
        <taxon>eudicotyledons</taxon>
        <taxon>Gunneridae</taxon>
        <taxon>Pentapetalae</taxon>
        <taxon>rosids</taxon>
        <taxon>malvids</taxon>
        <taxon>Brassicales</taxon>
        <taxon>Brassicaceae</taxon>
        <taxon>Coluteocarpeae</taxon>
        <taxon>Microthlaspi</taxon>
    </lineage>
</organism>